<evidence type="ECO:0000256" key="2">
    <source>
        <dbReference type="SAM" id="Phobius"/>
    </source>
</evidence>
<reference evidence="3 4" key="1">
    <citation type="submission" date="2021-05" db="EMBL/GenBank/DDBJ databases">
        <title>Bacteria Genome sequencing.</title>
        <authorList>
            <person name="Takabe Y."/>
            <person name="Nakajima Y."/>
            <person name="Suzuki S."/>
            <person name="Shiozaki T."/>
        </authorList>
    </citation>
    <scope>NUCLEOTIDE SEQUENCE [LARGE SCALE GENOMIC DNA]</scope>
    <source>
        <strain evidence="3 4">AI_62</strain>
    </source>
</reference>
<protein>
    <recommendedName>
        <fullName evidence="5">DUF805 domain-containing protein</fullName>
    </recommendedName>
</protein>
<feature type="transmembrane region" description="Helical" evidence="2">
    <location>
        <begin position="89"/>
        <end position="110"/>
    </location>
</feature>
<name>A0ABQ4NP96_9RHOB</name>
<evidence type="ECO:0008006" key="5">
    <source>
        <dbReference type="Google" id="ProtNLM"/>
    </source>
</evidence>
<evidence type="ECO:0000313" key="4">
    <source>
        <dbReference type="Proteomes" id="UP000786693"/>
    </source>
</evidence>
<dbReference type="RefSeq" id="WP_220749736.1">
    <property type="nucleotide sequence ID" value="NZ_BPFH01000005.1"/>
</dbReference>
<keyword evidence="2" id="KW-1133">Transmembrane helix</keyword>
<feature type="transmembrane region" description="Helical" evidence="2">
    <location>
        <begin position="26"/>
        <end position="49"/>
    </location>
</feature>
<comment type="caution">
    <text evidence="3">The sequence shown here is derived from an EMBL/GenBank/DDBJ whole genome shotgun (WGS) entry which is preliminary data.</text>
</comment>
<organism evidence="3 4">
    <name type="scientific">Jannaschia pagri</name>
    <dbReference type="NCBI Taxonomy" id="2829797"/>
    <lineage>
        <taxon>Bacteria</taxon>
        <taxon>Pseudomonadati</taxon>
        <taxon>Pseudomonadota</taxon>
        <taxon>Alphaproteobacteria</taxon>
        <taxon>Rhodobacterales</taxon>
        <taxon>Roseobacteraceae</taxon>
        <taxon>Jannaschia</taxon>
    </lineage>
</organism>
<dbReference type="PANTHER" id="PTHR34980">
    <property type="entry name" value="INNER MEMBRANE PROTEIN-RELATED-RELATED"/>
    <property type="match status" value="1"/>
</dbReference>
<proteinExistence type="predicted"/>
<dbReference type="Proteomes" id="UP000786693">
    <property type="component" value="Unassembled WGS sequence"/>
</dbReference>
<dbReference type="PANTHER" id="PTHR34980:SF2">
    <property type="entry name" value="INNER MEMBRANE PROTEIN YHAH-RELATED"/>
    <property type="match status" value="1"/>
</dbReference>
<dbReference type="EMBL" id="BPFH01000005">
    <property type="protein sequence ID" value="GIT96238.1"/>
    <property type="molecule type" value="Genomic_DNA"/>
</dbReference>
<keyword evidence="2" id="KW-0472">Membrane</keyword>
<feature type="region of interest" description="Disordered" evidence="1">
    <location>
        <begin position="154"/>
        <end position="199"/>
    </location>
</feature>
<evidence type="ECO:0000256" key="1">
    <source>
        <dbReference type="SAM" id="MobiDB-lite"/>
    </source>
</evidence>
<gene>
    <name evidence="3" type="ORF">JANAI62_28610</name>
</gene>
<evidence type="ECO:0000313" key="3">
    <source>
        <dbReference type="EMBL" id="GIT96238.1"/>
    </source>
</evidence>
<dbReference type="InterPro" id="IPR008523">
    <property type="entry name" value="DUF805"/>
</dbReference>
<feature type="transmembrane region" description="Helical" evidence="2">
    <location>
        <begin position="122"/>
        <end position="143"/>
    </location>
</feature>
<keyword evidence="4" id="KW-1185">Reference proteome</keyword>
<keyword evidence="2" id="KW-0812">Transmembrane</keyword>
<sequence>MGPIKATLTCMTRPFTWAGRAAPSEFWWFTAFQTVALTAAMVPLVMPYVHAFEAYQQAQADAVATAYRTFSEVVPPPFPDLGSIAASQVTYFAILSVLAIWPTVAGWAVTVRRLHDTDRSGWWYWVCLVPFVGWLILLILLAAPGDMHRNRFGPGRTSDIERSNRVSDMPAVPVGAANQRQSAEDLRRMRHSRMAGSAS</sequence>
<dbReference type="Pfam" id="PF05656">
    <property type="entry name" value="DUF805"/>
    <property type="match status" value="1"/>
</dbReference>
<accession>A0ABQ4NP96</accession>